<comment type="caution">
    <text evidence="1">The sequence shown here is derived from an EMBL/GenBank/DDBJ whole genome shotgun (WGS) entry which is preliminary data.</text>
</comment>
<dbReference type="EMBL" id="LAZR01002795">
    <property type="protein sequence ID" value="KKN25529.1"/>
    <property type="molecule type" value="Genomic_DNA"/>
</dbReference>
<protein>
    <submittedName>
        <fullName evidence="1">Uncharacterized protein</fullName>
    </submittedName>
</protein>
<sequence>MSKNQSNSTEDYNFKTFISPWVLPNEEIPFHITWDKDFDFTHIEIHIPKDIHFLEHINIENIIVEKNLLKIPKESLKYLGRLNSFPRFFGLIFIYKNHLFKGLKKFREIQCYFYKNQMIIQKISLLAKIFRPRLVLKSLADKIYIDDNQDDYLVELNFESQGFGFIKIKLDLEINKSKIPFDQSIFENVISNLLDKYSFMFEKSDLEEDSDDESDFHFNEKDVNIFFKILKDYKANPKSREKDISDILLENNMNNIMVADFYTELIKELRLRYRYEDVEILDPHIKIPKKIFENIIHSGRLCILYKDLQENIYEPIDIDLNIIDRRSKIKSPNINFQISVQEVEDNTFEDVEKVI</sequence>
<gene>
    <name evidence="1" type="ORF">LCGC14_0883960</name>
</gene>
<reference evidence="1" key="1">
    <citation type="journal article" date="2015" name="Nature">
        <title>Complex archaea that bridge the gap between prokaryotes and eukaryotes.</title>
        <authorList>
            <person name="Spang A."/>
            <person name="Saw J.H."/>
            <person name="Jorgensen S.L."/>
            <person name="Zaremba-Niedzwiedzka K."/>
            <person name="Martijn J."/>
            <person name="Lind A.E."/>
            <person name="van Eijk R."/>
            <person name="Schleper C."/>
            <person name="Guy L."/>
            <person name="Ettema T.J."/>
        </authorList>
    </citation>
    <scope>NUCLEOTIDE SEQUENCE</scope>
</reference>
<name>A0A0F9P619_9ZZZZ</name>
<proteinExistence type="predicted"/>
<accession>A0A0F9P619</accession>
<evidence type="ECO:0000313" key="1">
    <source>
        <dbReference type="EMBL" id="KKN25529.1"/>
    </source>
</evidence>
<organism evidence="1">
    <name type="scientific">marine sediment metagenome</name>
    <dbReference type="NCBI Taxonomy" id="412755"/>
    <lineage>
        <taxon>unclassified sequences</taxon>
        <taxon>metagenomes</taxon>
        <taxon>ecological metagenomes</taxon>
    </lineage>
</organism>
<dbReference type="AlphaFoldDB" id="A0A0F9P619"/>